<comment type="caution">
    <text evidence="2">The sequence shown here is derived from an EMBL/GenBank/DDBJ whole genome shotgun (WGS) entry which is preliminary data.</text>
</comment>
<proteinExistence type="predicted"/>
<evidence type="ECO:0000313" key="3">
    <source>
        <dbReference type="Proteomes" id="UP000034228"/>
    </source>
</evidence>
<reference evidence="2 3" key="1">
    <citation type="submission" date="2015-03" db="EMBL/GenBank/DDBJ databases">
        <title>Draft genome sequences of two protease-producing strains of Arsukibacterium isolated from two cold and alkaline environments.</title>
        <authorList>
            <person name="Lylloff J.E."/>
            <person name="Skov L.B."/>
            <person name="Jepsen M."/>
            <person name="Hallin P.F."/>
            <person name="Sorensen S.J."/>
            <person name="Stougaard P."/>
            <person name="Glaring M.A."/>
        </authorList>
    </citation>
    <scope>NUCLEOTIDE SEQUENCE [LARGE SCALE GENOMIC DNA]</scope>
    <source>
        <strain evidence="2 3">GCM72</strain>
    </source>
</reference>
<dbReference type="Proteomes" id="UP000034228">
    <property type="component" value="Unassembled WGS sequence"/>
</dbReference>
<dbReference type="CDD" id="cd22554">
    <property type="entry name" value="Slr4-like"/>
    <property type="match status" value="1"/>
</dbReference>
<evidence type="ECO:0008006" key="4">
    <source>
        <dbReference type="Google" id="ProtNLM"/>
    </source>
</evidence>
<dbReference type="InterPro" id="IPR045689">
    <property type="entry name" value="Slr4"/>
</dbReference>
<evidence type="ECO:0000256" key="1">
    <source>
        <dbReference type="SAM" id="SignalP"/>
    </source>
</evidence>
<keyword evidence="1" id="KW-0732">Signal</keyword>
<dbReference type="OrthoDB" id="6314526at2"/>
<accession>A0A0M2V8N1</accession>
<organism evidence="2 3">
    <name type="scientific">Arsukibacterium ikkense</name>
    <dbReference type="NCBI Taxonomy" id="336831"/>
    <lineage>
        <taxon>Bacteria</taxon>
        <taxon>Pseudomonadati</taxon>
        <taxon>Pseudomonadota</taxon>
        <taxon>Gammaproteobacteria</taxon>
        <taxon>Chromatiales</taxon>
        <taxon>Chromatiaceae</taxon>
        <taxon>Arsukibacterium</taxon>
    </lineage>
</organism>
<dbReference type="AlphaFoldDB" id="A0A0M2V8N1"/>
<evidence type="ECO:0000313" key="2">
    <source>
        <dbReference type="EMBL" id="KKO46966.1"/>
    </source>
</evidence>
<keyword evidence="3" id="KW-1185">Reference proteome</keyword>
<sequence>MKKVFNASLVAASMALAFGASAADLTISAPTVITTEAAAAGVAAPGQAQTIRVLNRAELVPGDKITLTFPIGTVLADPTLAADFSIDYGNGTFTFTNITWTPSTATVAPKLEMEVQLGNPVIANSAFDVIFAGTNFVPRAGNVTYKAVDGVSGVAKDTTGNNSAALTTSVAQRTVSAVTAFDGFVNRLDRDEYNDKGSVFAEVNVKLATAGVQAVVASETLVLNGTFNANTVANIAICADGTKPTATFGANLGALACGAPPALVSVAGTLSCSAVAPAACGANDVRDTLTFNTATIAAAIAAGNGTFVVNFGTTAGNDIALTEITATHPVVYTGVAPVTNQTFKYLDAASVGKTRLDASVVNVPYLPVGYPQFSTTVEVSNLGATDAEIILEAVGKTGVKYGPVTLAKKAVKNGVTTVFESDMMTAFGLAKGDNEKLSVTFVIDANAADITLAPYYREGTSRINVISDQYKK</sequence>
<feature type="signal peptide" evidence="1">
    <location>
        <begin position="1"/>
        <end position="22"/>
    </location>
</feature>
<gene>
    <name evidence="2" type="ORF">WG68_03265</name>
</gene>
<protein>
    <recommendedName>
        <fullName evidence="4">CARDB domain-containing protein</fullName>
    </recommendedName>
</protein>
<dbReference type="RefSeq" id="WP_046556214.1">
    <property type="nucleotide sequence ID" value="NZ_LAHO01000002.1"/>
</dbReference>
<name>A0A0M2V8N1_9GAMM</name>
<feature type="chain" id="PRO_5005644544" description="CARDB domain-containing protein" evidence="1">
    <location>
        <begin position="23"/>
        <end position="472"/>
    </location>
</feature>
<dbReference type="EMBL" id="LAHO01000002">
    <property type="protein sequence ID" value="KKO46966.1"/>
    <property type="molecule type" value="Genomic_DNA"/>
</dbReference>